<evidence type="ECO:0000256" key="7">
    <source>
        <dbReference type="SAM" id="Phobius"/>
    </source>
</evidence>
<evidence type="ECO:0000256" key="1">
    <source>
        <dbReference type="ARBA" id="ARBA00006049"/>
    </source>
</evidence>
<dbReference type="Pfam" id="PF13499">
    <property type="entry name" value="EF-hand_7"/>
    <property type="match status" value="1"/>
</dbReference>
<comment type="similarity">
    <text evidence="1">Belongs to the recoverin family.</text>
</comment>
<gene>
    <name evidence="9" type="ORF">H310_12497</name>
</gene>
<proteinExistence type="inferred from homology"/>
<dbReference type="PROSITE" id="PS50222">
    <property type="entry name" value="EF_HAND_2"/>
    <property type="match status" value="1"/>
</dbReference>
<dbReference type="PROSITE" id="PS00018">
    <property type="entry name" value="EF_HAND_1"/>
    <property type="match status" value="1"/>
</dbReference>
<keyword evidence="2" id="KW-0519">Myristate</keyword>
<feature type="transmembrane region" description="Helical" evidence="7">
    <location>
        <begin position="184"/>
        <end position="204"/>
    </location>
</feature>
<dbReference type="InterPro" id="IPR002048">
    <property type="entry name" value="EF_hand_dom"/>
</dbReference>
<dbReference type="SUPFAM" id="SSF47473">
    <property type="entry name" value="EF-hand"/>
    <property type="match status" value="1"/>
</dbReference>
<evidence type="ECO:0000256" key="5">
    <source>
        <dbReference type="ARBA" id="ARBA00022837"/>
    </source>
</evidence>
<feature type="domain" description="EF-hand" evidence="8">
    <location>
        <begin position="113"/>
        <end position="148"/>
    </location>
</feature>
<evidence type="ECO:0000259" key="8">
    <source>
        <dbReference type="PROSITE" id="PS50222"/>
    </source>
</evidence>
<keyword evidence="3" id="KW-0479">Metal-binding</keyword>
<evidence type="ECO:0000256" key="2">
    <source>
        <dbReference type="ARBA" id="ARBA00022707"/>
    </source>
</evidence>
<sequence length="228" mass="25565">MPDLIAISPRELATIAAKQAFHQVELNPDGRIGLDEFKRWYSSPGSHGAATALPSNHLFTLQVARRLTQLERHAPDTVFELLADCADNNGNLTKDAFSECFQVHFLTTTPDARSIAAIHRLFDIFDADGNGTVDFAELAAGLSLLCGGGREDKVRAAFVLYDYNQDGVISLDKMVRLNVTSWDFFYAWIFLYFFAAIGVIYFAWQRLKGGLSETLRVRLRVLTRSRLE</sequence>
<reference evidence="9" key="1">
    <citation type="submission" date="2013-12" db="EMBL/GenBank/DDBJ databases">
        <title>The Genome Sequence of Aphanomyces invadans NJM9701.</title>
        <authorList>
            <consortium name="The Broad Institute Genomics Platform"/>
            <person name="Russ C."/>
            <person name="Tyler B."/>
            <person name="van West P."/>
            <person name="Dieguez-Uribeondo J."/>
            <person name="Young S.K."/>
            <person name="Zeng Q."/>
            <person name="Gargeya S."/>
            <person name="Fitzgerald M."/>
            <person name="Abouelleil A."/>
            <person name="Alvarado L."/>
            <person name="Chapman S.B."/>
            <person name="Gainer-Dewar J."/>
            <person name="Goldberg J."/>
            <person name="Griggs A."/>
            <person name="Gujja S."/>
            <person name="Hansen M."/>
            <person name="Howarth C."/>
            <person name="Imamovic A."/>
            <person name="Ireland A."/>
            <person name="Larimer J."/>
            <person name="McCowan C."/>
            <person name="Murphy C."/>
            <person name="Pearson M."/>
            <person name="Poon T.W."/>
            <person name="Priest M."/>
            <person name="Roberts A."/>
            <person name="Saif S."/>
            <person name="Shea T."/>
            <person name="Sykes S."/>
            <person name="Wortman J."/>
            <person name="Nusbaum C."/>
            <person name="Birren B."/>
        </authorList>
    </citation>
    <scope>NUCLEOTIDE SEQUENCE [LARGE SCALE GENOMIC DNA]</scope>
    <source>
        <strain evidence="9">NJM9701</strain>
    </source>
</reference>
<keyword evidence="7" id="KW-1133">Transmembrane helix</keyword>
<dbReference type="eggNOG" id="KOG0044">
    <property type="taxonomic scope" value="Eukaryota"/>
</dbReference>
<organism evidence="9">
    <name type="scientific">Aphanomyces invadans</name>
    <dbReference type="NCBI Taxonomy" id="157072"/>
    <lineage>
        <taxon>Eukaryota</taxon>
        <taxon>Sar</taxon>
        <taxon>Stramenopiles</taxon>
        <taxon>Oomycota</taxon>
        <taxon>Saprolegniomycetes</taxon>
        <taxon>Saprolegniales</taxon>
        <taxon>Verrucalvaceae</taxon>
        <taxon>Aphanomyces</taxon>
    </lineage>
</organism>
<dbReference type="Gene3D" id="1.10.238.10">
    <property type="entry name" value="EF-hand"/>
    <property type="match status" value="1"/>
</dbReference>
<dbReference type="GO" id="GO:0005509">
    <property type="term" value="F:calcium ion binding"/>
    <property type="evidence" value="ECO:0007669"/>
    <property type="project" value="InterPro"/>
</dbReference>
<dbReference type="GeneID" id="20089547"/>
<keyword evidence="6" id="KW-0449">Lipoprotein</keyword>
<dbReference type="InterPro" id="IPR018247">
    <property type="entry name" value="EF_Hand_1_Ca_BS"/>
</dbReference>
<evidence type="ECO:0000256" key="4">
    <source>
        <dbReference type="ARBA" id="ARBA00022737"/>
    </source>
</evidence>
<evidence type="ECO:0000256" key="3">
    <source>
        <dbReference type="ARBA" id="ARBA00022723"/>
    </source>
</evidence>
<name>A0A024THC6_9STRA</name>
<dbReference type="InterPro" id="IPR028846">
    <property type="entry name" value="Recoverin"/>
</dbReference>
<dbReference type="VEuPathDB" id="FungiDB:H310_12497"/>
<dbReference type="SMART" id="SM00054">
    <property type="entry name" value="EFh"/>
    <property type="match status" value="3"/>
</dbReference>
<dbReference type="CDD" id="cd00051">
    <property type="entry name" value="EFh"/>
    <property type="match status" value="2"/>
</dbReference>
<dbReference type="OrthoDB" id="191686at2759"/>
<dbReference type="EMBL" id="KI913991">
    <property type="protein sequence ID" value="ETV93443.1"/>
    <property type="molecule type" value="Genomic_DNA"/>
</dbReference>
<evidence type="ECO:0000313" key="9">
    <source>
        <dbReference type="EMBL" id="ETV93443.1"/>
    </source>
</evidence>
<keyword evidence="4" id="KW-0677">Repeat</keyword>
<keyword evidence="7" id="KW-0472">Membrane</keyword>
<dbReference type="RefSeq" id="XP_008877785.1">
    <property type="nucleotide sequence ID" value="XM_008879563.1"/>
</dbReference>
<keyword evidence="7" id="KW-0812">Transmembrane</keyword>
<dbReference type="PRINTS" id="PR00450">
    <property type="entry name" value="RECOVERIN"/>
</dbReference>
<accession>A0A024THC6</accession>
<dbReference type="PANTHER" id="PTHR23055">
    <property type="entry name" value="CALCIUM BINDING PROTEINS"/>
    <property type="match status" value="1"/>
</dbReference>
<protein>
    <recommendedName>
        <fullName evidence="8">EF-hand domain-containing protein</fullName>
    </recommendedName>
</protein>
<dbReference type="InterPro" id="IPR011992">
    <property type="entry name" value="EF-hand-dom_pair"/>
</dbReference>
<evidence type="ECO:0000256" key="6">
    <source>
        <dbReference type="ARBA" id="ARBA00023288"/>
    </source>
</evidence>
<dbReference type="AlphaFoldDB" id="A0A024THC6"/>
<dbReference type="PANTHER" id="PTHR23055:SF178">
    <property type="entry name" value="NEUROCALCIN HOMOLOG"/>
    <property type="match status" value="1"/>
</dbReference>
<keyword evidence="5" id="KW-0106">Calcium</keyword>
<dbReference type="STRING" id="157072.A0A024THC6"/>